<gene>
    <name evidence="11" type="ORF">C8A00DRAFT_35894</name>
</gene>
<evidence type="ECO:0000259" key="9">
    <source>
        <dbReference type="Pfam" id="PF03345"/>
    </source>
</evidence>
<comment type="caution">
    <text evidence="11">The sequence shown here is derived from an EMBL/GenBank/DDBJ whole genome shotgun (WGS) entry which is preliminary data.</text>
</comment>
<protein>
    <recommendedName>
        <fullName evidence="8">Dolichyl-diphosphooligosaccharide--protein glycosyltransferase subunit WBP1</fullName>
        <shortName evidence="8">Oligosaccharyl transferase subunit WBP1</shortName>
    </recommendedName>
</protein>
<evidence type="ECO:0000313" key="11">
    <source>
        <dbReference type="EMBL" id="KAK4151446.1"/>
    </source>
</evidence>
<keyword evidence="12" id="KW-1185">Reference proteome</keyword>
<evidence type="ECO:0000256" key="3">
    <source>
        <dbReference type="ARBA" id="ARBA00008743"/>
    </source>
</evidence>
<accession>A0AAN6ZWJ9</accession>
<evidence type="ECO:0000256" key="2">
    <source>
        <dbReference type="ARBA" id="ARBA00004922"/>
    </source>
</evidence>
<dbReference type="InterPro" id="IPR055459">
    <property type="entry name" value="OST48_MD"/>
</dbReference>
<dbReference type="AlphaFoldDB" id="A0AAN6ZWJ9"/>
<reference evidence="11" key="2">
    <citation type="submission" date="2023-05" db="EMBL/GenBank/DDBJ databases">
        <authorList>
            <consortium name="Lawrence Berkeley National Laboratory"/>
            <person name="Steindorff A."/>
            <person name="Hensen N."/>
            <person name="Bonometti L."/>
            <person name="Westerberg I."/>
            <person name="Brannstrom I.O."/>
            <person name="Guillou S."/>
            <person name="Cros-Aarteil S."/>
            <person name="Calhoun S."/>
            <person name="Haridas S."/>
            <person name="Kuo A."/>
            <person name="Mondo S."/>
            <person name="Pangilinan J."/>
            <person name="Riley R."/>
            <person name="Labutti K."/>
            <person name="Andreopoulos B."/>
            <person name="Lipzen A."/>
            <person name="Chen C."/>
            <person name="Yanf M."/>
            <person name="Daum C."/>
            <person name="Ng V."/>
            <person name="Clum A."/>
            <person name="Ohm R."/>
            <person name="Martin F."/>
            <person name="Silar P."/>
            <person name="Natvig D."/>
            <person name="Lalanne C."/>
            <person name="Gautier V."/>
            <person name="Ament-Velasquez S.L."/>
            <person name="Kruys A."/>
            <person name="Hutchinson M.I."/>
            <person name="Powell A.J."/>
            <person name="Barry K."/>
            <person name="Miller A.N."/>
            <person name="Grigoriev I.V."/>
            <person name="Debuchy R."/>
            <person name="Gladieux P."/>
            <person name="Thoren M.H."/>
            <person name="Johannesson H."/>
        </authorList>
    </citation>
    <scope>NUCLEOTIDE SEQUENCE</scope>
    <source>
        <strain evidence="11">CBS 538.74</strain>
    </source>
</reference>
<dbReference type="PANTHER" id="PTHR10830:SF0">
    <property type="entry name" value="DOLICHYL-DIPHOSPHOOLIGOSACCHARIDE--PROTEIN GLYCOSYLTRANSFERASE 48 KDA SUBUNIT"/>
    <property type="match status" value="1"/>
</dbReference>
<keyword evidence="8" id="KW-0732">Signal</keyword>
<name>A0AAN6ZWJ9_9PEZI</name>
<organism evidence="11 12">
    <name type="scientific">Chaetomidium leptoderma</name>
    <dbReference type="NCBI Taxonomy" id="669021"/>
    <lineage>
        <taxon>Eukaryota</taxon>
        <taxon>Fungi</taxon>
        <taxon>Dikarya</taxon>
        <taxon>Ascomycota</taxon>
        <taxon>Pezizomycotina</taxon>
        <taxon>Sordariomycetes</taxon>
        <taxon>Sordariomycetidae</taxon>
        <taxon>Sordariales</taxon>
        <taxon>Chaetomiaceae</taxon>
        <taxon>Chaetomidium</taxon>
    </lineage>
</organism>
<feature type="domain" description="OST48 middle" evidence="10">
    <location>
        <begin position="312"/>
        <end position="457"/>
    </location>
</feature>
<feature type="domain" description="OST48 N-terminal" evidence="9">
    <location>
        <begin position="28"/>
        <end position="289"/>
    </location>
</feature>
<feature type="chain" id="PRO_5042671012" description="Dolichyl-diphosphooligosaccharide--protein glycosyltransferase subunit WBP1" evidence="8">
    <location>
        <begin position="22"/>
        <end position="471"/>
    </location>
</feature>
<evidence type="ECO:0000256" key="8">
    <source>
        <dbReference type="RuleBase" id="RU361142"/>
    </source>
</evidence>
<evidence type="ECO:0000256" key="7">
    <source>
        <dbReference type="ARBA" id="ARBA00023136"/>
    </source>
</evidence>
<comment type="function">
    <text evidence="8">Subunit of the oligosaccharyl transferase (OST) complex that catalyzes the initial transfer of a defined glycan (Glc(3)Man(9)GlcNAc(2) in eukaryotes) from the lipid carrier dolichol-pyrophosphate to an asparagine residue within an Asn-X-Ser/Thr consensus motif in nascent polypeptide chains, the first step in protein N-glycosylation. N-glycosylation occurs cotranslationally and the complex associates with the Sec61 complex at the channel-forming translocon complex that mediates protein translocation across the endoplasmic reticulum (ER).</text>
</comment>
<dbReference type="Pfam" id="PF03345">
    <property type="entry name" value="OST48_N"/>
    <property type="match status" value="1"/>
</dbReference>
<dbReference type="Proteomes" id="UP001302745">
    <property type="component" value="Unassembled WGS sequence"/>
</dbReference>
<comment type="subcellular location">
    <subcellularLocation>
        <location evidence="8">Endoplasmic reticulum membrane</location>
        <topology evidence="8">Single-pass type I membrane protein</topology>
    </subcellularLocation>
    <subcellularLocation>
        <location evidence="1">Membrane</location>
        <topology evidence="1">Single-pass type I membrane protein</topology>
    </subcellularLocation>
</comment>
<comment type="similarity">
    <text evidence="3 8">Belongs to the DDOST 48 kDa subunit family.</text>
</comment>
<comment type="subunit">
    <text evidence="8">Component of the oligosaccharyltransferase (OST) complex.</text>
</comment>
<evidence type="ECO:0000256" key="5">
    <source>
        <dbReference type="ARBA" id="ARBA00022824"/>
    </source>
</evidence>
<dbReference type="InterPro" id="IPR055457">
    <property type="entry name" value="OST48_N"/>
</dbReference>
<dbReference type="PANTHER" id="PTHR10830">
    <property type="entry name" value="DOLICHYL-DIPHOSPHOOLIGOSACCHARIDE--PROTEIN GLYCOSYLTRANSFERASE 48 KDA SUBUNIT"/>
    <property type="match status" value="1"/>
</dbReference>
<feature type="transmembrane region" description="Helical" evidence="8">
    <location>
        <begin position="433"/>
        <end position="456"/>
    </location>
</feature>
<dbReference type="InterPro" id="IPR005013">
    <property type="entry name" value="DDOST_48_kDa_subunit"/>
</dbReference>
<keyword evidence="7 8" id="KW-0472">Membrane</keyword>
<evidence type="ECO:0000313" key="12">
    <source>
        <dbReference type="Proteomes" id="UP001302745"/>
    </source>
</evidence>
<keyword evidence="4 8" id="KW-0812">Transmembrane</keyword>
<keyword evidence="6 8" id="KW-1133">Transmembrane helix</keyword>
<proteinExistence type="inferred from homology"/>
<dbReference type="GO" id="GO:0008250">
    <property type="term" value="C:oligosaccharyltransferase complex"/>
    <property type="evidence" value="ECO:0007669"/>
    <property type="project" value="TreeGrafter"/>
</dbReference>
<comment type="pathway">
    <text evidence="2 8">Protein modification; protein glycosylation.</text>
</comment>
<sequence length="471" mass="51653">MRSLLSLFSLLAFLFAAAVSALSTSGNRLLVILDDVAEKESYSKFLGDLESRGFQLSFESPKSESLALFHLGERRYDHVVFFPTKTKGLGPNLTPNILVDFMNANGNVLVTLTSGTAAPNSLVSLLTELEIQLPADRTNLVVDHFHYDAASAADTHDVLLLPPPTSVRPDIKNYFGAGAGKDDVLAFPRGVGAALGASELLTPILRAPRTAYSYNPKEQAEVVDDVFAAGEQLSLVSAFQARNSARLTLVGAAEMLQDKWFDVEVTKAGANKAAKTFNREFAKRVSGWTFNEIGVLRVNWIEHHLNEAGGNNESNPTIYRIKNDVKYTISLSEYVWTTWSLFTVPANDALQLEFSMLSPFHRLALTPSAAYTSAGESESGYSATFKLPDQHGIFNFKINYKRPFVSNVEEKNTVSVRHMAHDEWPRSFVISGAWPWITGVGVTVAGWLGFCALWMYSAPVGGKRAGSKKTQ</sequence>
<evidence type="ECO:0000259" key="10">
    <source>
        <dbReference type="Pfam" id="PF23358"/>
    </source>
</evidence>
<evidence type="ECO:0000256" key="1">
    <source>
        <dbReference type="ARBA" id="ARBA00004479"/>
    </source>
</evidence>
<dbReference type="Pfam" id="PF23358">
    <property type="entry name" value="OST48_MD"/>
    <property type="match status" value="1"/>
</dbReference>
<feature type="signal peptide" evidence="8">
    <location>
        <begin position="1"/>
        <end position="21"/>
    </location>
</feature>
<evidence type="ECO:0000256" key="6">
    <source>
        <dbReference type="ARBA" id="ARBA00022989"/>
    </source>
</evidence>
<reference evidence="11" key="1">
    <citation type="journal article" date="2023" name="Mol. Phylogenet. Evol.">
        <title>Genome-scale phylogeny and comparative genomics of the fungal order Sordariales.</title>
        <authorList>
            <person name="Hensen N."/>
            <person name="Bonometti L."/>
            <person name="Westerberg I."/>
            <person name="Brannstrom I.O."/>
            <person name="Guillou S."/>
            <person name="Cros-Aarteil S."/>
            <person name="Calhoun S."/>
            <person name="Haridas S."/>
            <person name="Kuo A."/>
            <person name="Mondo S."/>
            <person name="Pangilinan J."/>
            <person name="Riley R."/>
            <person name="LaButti K."/>
            <person name="Andreopoulos B."/>
            <person name="Lipzen A."/>
            <person name="Chen C."/>
            <person name="Yan M."/>
            <person name="Daum C."/>
            <person name="Ng V."/>
            <person name="Clum A."/>
            <person name="Steindorff A."/>
            <person name="Ohm R.A."/>
            <person name="Martin F."/>
            <person name="Silar P."/>
            <person name="Natvig D.O."/>
            <person name="Lalanne C."/>
            <person name="Gautier V."/>
            <person name="Ament-Velasquez S.L."/>
            <person name="Kruys A."/>
            <person name="Hutchinson M.I."/>
            <person name="Powell A.J."/>
            <person name="Barry K."/>
            <person name="Miller A.N."/>
            <person name="Grigoriev I.V."/>
            <person name="Debuchy R."/>
            <person name="Gladieux P."/>
            <person name="Hiltunen Thoren M."/>
            <person name="Johannesson H."/>
        </authorList>
    </citation>
    <scope>NUCLEOTIDE SEQUENCE</scope>
    <source>
        <strain evidence="11">CBS 538.74</strain>
    </source>
</reference>
<keyword evidence="5 8" id="KW-0256">Endoplasmic reticulum</keyword>
<evidence type="ECO:0000256" key="4">
    <source>
        <dbReference type="ARBA" id="ARBA00022692"/>
    </source>
</evidence>
<dbReference type="GO" id="GO:0018279">
    <property type="term" value="P:protein N-linked glycosylation via asparagine"/>
    <property type="evidence" value="ECO:0007669"/>
    <property type="project" value="UniProtKB-UniRule"/>
</dbReference>
<dbReference type="EMBL" id="MU857015">
    <property type="protein sequence ID" value="KAK4151446.1"/>
    <property type="molecule type" value="Genomic_DNA"/>
</dbReference>